<feature type="chain" id="PRO_5007284731" description="Mucin" evidence="3">
    <location>
        <begin position="39"/>
        <end position="401"/>
    </location>
</feature>
<organism evidence="4">
    <name type="scientific">Rhipicephalus appendiculatus</name>
    <name type="common">Brown ear tick</name>
    <dbReference type="NCBI Taxonomy" id="34631"/>
    <lineage>
        <taxon>Eukaryota</taxon>
        <taxon>Metazoa</taxon>
        <taxon>Ecdysozoa</taxon>
        <taxon>Arthropoda</taxon>
        <taxon>Chelicerata</taxon>
        <taxon>Arachnida</taxon>
        <taxon>Acari</taxon>
        <taxon>Parasitiformes</taxon>
        <taxon>Ixodida</taxon>
        <taxon>Ixodoidea</taxon>
        <taxon>Ixodidae</taxon>
        <taxon>Rhipicephalinae</taxon>
        <taxon>Rhipicephalus</taxon>
        <taxon>Rhipicephalus</taxon>
    </lineage>
</organism>
<feature type="region of interest" description="Disordered" evidence="1">
    <location>
        <begin position="163"/>
        <end position="192"/>
    </location>
</feature>
<protein>
    <recommendedName>
        <fullName evidence="5">Mucin</fullName>
    </recommendedName>
</protein>
<feature type="compositionally biased region" description="Basic and acidic residues" evidence="1">
    <location>
        <begin position="218"/>
        <end position="227"/>
    </location>
</feature>
<dbReference type="EMBL" id="GEDV01011388">
    <property type="protein sequence ID" value="JAP77169.1"/>
    <property type="molecule type" value="Transcribed_RNA"/>
</dbReference>
<evidence type="ECO:0000256" key="3">
    <source>
        <dbReference type="SAM" id="SignalP"/>
    </source>
</evidence>
<feature type="transmembrane region" description="Helical" evidence="2">
    <location>
        <begin position="329"/>
        <end position="351"/>
    </location>
</feature>
<keyword evidence="2" id="KW-0812">Transmembrane</keyword>
<sequence length="401" mass="41462">MKRSRKCTACARPRNSSAMAALLLLLPSLLLAVAPAAGQLQRVEIIQDPPPFVPGGPPILVNMVNMMERMMNDLVPQPLIPVIGEPELADGPLVPGPLIPGPAIPGPGNAAAEEASNESRINESAEPQPVDVAIDIKVVPLGGPGSGLGGIILPLPRFQREPVASASKGKDMLRKRHNATKSSAGHAKSGHRKVAMLEVVRANNSHPVLLPVSNSDVNSKKETKDKPSPSPSSSSAASELPSSSKSGLRLRSPAESAQQQLQDEGTPVVAVQADSSVASSRRAPKVAKVSQSALGGVATFGANYTDPTSSSTETGIAAACYALFLRHGLLLLVLAVICGISCLLGALLPIFCRRRRAQAPAGSDASHPPQLAWASPSQEAGTWATPGRKAATLPSAPMAPQ</sequence>
<feature type="region of interest" description="Disordered" evidence="1">
    <location>
        <begin position="206"/>
        <end position="275"/>
    </location>
</feature>
<feature type="compositionally biased region" description="Low complexity" evidence="1">
    <location>
        <begin position="231"/>
        <end position="246"/>
    </location>
</feature>
<evidence type="ECO:0000313" key="4">
    <source>
        <dbReference type="EMBL" id="JAP77169.1"/>
    </source>
</evidence>
<keyword evidence="2" id="KW-1133">Transmembrane helix</keyword>
<evidence type="ECO:0000256" key="2">
    <source>
        <dbReference type="SAM" id="Phobius"/>
    </source>
</evidence>
<evidence type="ECO:0000256" key="1">
    <source>
        <dbReference type="SAM" id="MobiDB-lite"/>
    </source>
</evidence>
<feature type="region of interest" description="Disordered" evidence="1">
    <location>
        <begin position="107"/>
        <end position="126"/>
    </location>
</feature>
<evidence type="ECO:0008006" key="5">
    <source>
        <dbReference type="Google" id="ProtNLM"/>
    </source>
</evidence>
<name>A0A131YD10_RHIAP</name>
<proteinExistence type="predicted"/>
<reference evidence="4" key="1">
    <citation type="journal article" date="2016" name="Ticks Tick Borne Dis.">
        <title>De novo assembly and annotation of the salivary gland transcriptome of Rhipicephalus appendiculatus male and female ticks during blood feeding.</title>
        <authorList>
            <person name="de Castro M.H."/>
            <person name="de Klerk D."/>
            <person name="Pienaar R."/>
            <person name="Latif A.A."/>
            <person name="Rees D.J."/>
            <person name="Mans B.J."/>
        </authorList>
    </citation>
    <scope>NUCLEOTIDE SEQUENCE</scope>
    <source>
        <tissue evidence="4">Salivary glands</tissue>
    </source>
</reference>
<keyword evidence="2" id="KW-0472">Membrane</keyword>
<feature type="signal peptide" evidence="3">
    <location>
        <begin position="1"/>
        <end position="38"/>
    </location>
</feature>
<dbReference type="AlphaFoldDB" id="A0A131YD10"/>
<accession>A0A131YD10</accession>
<keyword evidence="3" id="KW-0732">Signal</keyword>
<feature type="compositionally biased region" description="Polar residues" evidence="1">
    <location>
        <begin position="206"/>
        <end position="217"/>
    </location>
</feature>
<feature type="region of interest" description="Disordered" evidence="1">
    <location>
        <begin position="361"/>
        <end position="401"/>
    </location>
</feature>